<dbReference type="Pfam" id="PF04055">
    <property type="entry name" value="Radical_SAM"/>
    <property type="match status" value="1"/>
</dbReference>
<proteinExistence type="predicted"/>
<dbReference type="InterPro" id="IPR007197">
    <property type="entry name" value="rSAM"/>
</dbReference>
<dbReference type="GO" id="GO:0003824">
    <property type="term" value="F:catalytic activity"/>
    <property type="evidence" value="ECO:0007669"/>
    <property type="project" value="InterPro"/>
</dbReference>
<dbReference type="GO" id="GO:0046872">
    <property type="term" value="F:metal ion binding"/>
    <property type="evidence" value="ECO:0007669"/>
    <property type="project" value="UniProtKB-KW"/>
</dbReference>
<evidence type="ECO:0000256" key="2">
    <source>
        <dbReference type="ARBA" id="ARBA00022691"/>
    </source>
</evidence>
<dbReference type="SFLD" id="SFLDS00029">
    <property type="entry name" value="Radical_SAM"/>
    <property type="match status" value="1"/>
</dbReference>
<sequence>MFQSTSPQEWLTDSGLTESGTRARNAYANYVNYMHGLGVPLYKTSRALHLLQSSVYETSEDGYSLPPHTINFCVNNRCNLKCSYCDLSHGRAEEEGSSNTKVLHNVINPRAKLELPLDVCKRVIDESAWYRPTIRIPWMESLLYSQLIPFIEYTKEKNLPFSMLTNGLLLPKFADRLAALEIDALRVSLDGPEAVHDSLCGVKGAYKQITTGLRMLADMRRERGLDMQLGCYFTVNDKNYQHLGAFIDDLDRLGLLDEMFIGVYMFNYISKKMVQMHNEHHAEISGATVEETSAQYVDLSKIEPAVLLKQKAYIEDRYISRGARINFRPDFTAPNLDFCLSDEAGVYPSSRCETHWHTLFINPEGHIKPLPQCILPSLGNVMEHSLLDIWNGKTMREQRITLRKHGAYYGCMRCWSIYSNIEDIQGSWVDNSKTAAK</sequence>
<evidence type="ECO:0000259" key="6">
    <source>
        <dbReference type="PROSITE" id="PS51918"/>
    </source>
</evidence>
<evidence type="ECO:0000256" key="1">
    <source>
        <dbReference type="ARBA" id="ARBA00001966"/>
    </source>
</evidence>
<comment type="caution">
    <text evidence="7">The sequence shown here is derived from an EMBL/GenBank/DDBJ whole genome shotgun (WGS) entry which is preliminary data.</text>
</comment>
<dbReference type="SFLD" id="SFLDG01067">
    <property type="entry name" value="SPASM/twitch_domain_containing"/>
    <property type="match status" value="1"/>
</dbReference>
<dbReference type="GO" id="GO:0051536">
    <property type="term" value="F:iron-sulfur cluster binding"/>
    <property type="evidence" value="ECO:0007669"/>
    <property type="project" value="UniProtKB-KW"/>
</dbReference>
<reference evidence="7 8" key="1">
    <citation type="submission" date="2020-05" db="EMBL/GenBank/DDBJ databases">
        <title>Draft genome sequence of Desulfovibrio psychrotolerans JS1T.</title>
        <authorList>
            <person name="Ueno A."/>
            <person name="Tamazawa S."/>
            <person name="Tamamura S."/>
            <person name="Murakami T."/>
            <person name="Kiyama T."/>
            <person name="Inomata H."/>
            <person name="Amano Y."/>
            <person name="Miyakawa K."/>
            <person name="Tamaki H."/>
            <person name="Naganuma T."/>
            <person name="Kaneko K."/>
        </authorList>
    </citation>
    <scope>NUCLEOTIDE SEQUENCE [LARGE SCALE GENOMIC DNA]</scope>
    <source>
        <strain evidence="7 8">JS1</strain>
    </source>
</reference>
<dbReference type="AlphaFoldDB" id="A0A7J0BXW5"/>
<dbReference type="InterPro" id="IPR023885">
    <property type="entry name" value="4Fe4S-binding_SPASM_dom"/>
</dbReference>
<evidence type="ECO:0000256" key="3">
    <source>
        <dbReference type="ARBA" id="ARBA00022723"/>
    </source>
</evidence>
<dbReference type="PROSITE" id="PS51918">
    <property type="entry name" value="RADICAL_SAM"/>
    <property type="match status" value="1"/>
</dbReference>
<keyword evidence="2" id="KW-0949">S-adenosyl-L-methionine</keyword>
<keyword evidence="3" id="KW-0479">Metal-binding</keyword>
<dbReference type="Proteomes" id="UP000503820">
    <property type="component" value="Unassembled WGS sequence"/>
</dbReference>
<dbReference type="CDD" id="cd01335">
    <property type="entry name" value="Radical_SAM"/>
    <property type="match status" value="1"/>
</dbReference>
<comment type="cofactor">
    <cofactor evidence="1">
        <name>[4Fe-4S] cluster</name>
        <dbReference type="ChEBI" id="CHEBI:49883"/>
    </cofactor>
</comment>
<dbReference type="InterPro" id="IPR013785">
    <property type="entry name" value="Aldolase_TIM"/>
</dbReference>
<evidence type="ECO:0000256" key="4">
    <source>
        <dbReference type="ARBA" id="ARBA00023004"/>
    </source>
</evidence>
<evidence type="ECO:0000313" key="7">
    <source>
        <dbReference type="EMBL" id="GFM38546.1"/>
    </source>
</evidence>
<evidence type="ECO:0000256" key="5">
    <source>
        <dbReference type="ARBA" id="ARBA00023014"/>
    </source>
</evidence>
<dbReference type="RefSeq" id="WP_174411158.1">
    <property type="nucleotide sequence ID" value="NZ_BLVP01000043.1"/>
</dbReference>
<keyword evidence="4" id="KW-0408">Iron</keyword>
<dbReference type="CDD" id="cd21109">
    <property type="entry name" value="SPASM"/>
    <property type="match status" value="1"/>
</dbReference>
<accession>A0A7J0BXW5</accession>
<evidence type="ECO:0000313" key="8">
    <source>
        <dbReference type="Proteomes" id="UP000503820"/>
    </source>
</evidence>
<organism evidence="7 8">
    <name type="scientific">Desulfovibrio psychrotolerans</name>
    <dbReference type="NCBI Taxonomy" id="415242"/>
    <lineage>
        <taxon>Bacteria</taxon>
        <taxon>Pseudomonadati</taxon>
        <taxon>Thermodesulfobacteriota</taxon>
        <taxon>Desulfovibrionia</taxon>
        <taxon>Desulfovibrionales</taxon>
        <taxon>Desulfovibrionaceae</taxon>
        <taxon>Desulfovibrio</taxon>
    </lineage>
</organism>
<protein>
    <submittedName>
        <fullName evidence="7">Radical SAM/SPASM domain-containing protein</fullName>
    </submittedName>
</protein>
<gene>
    <name evidence="7" type="ORF">DSM19430T_32300</name>
</gene>
<dbReference type="Pfam" id="PF13186">
    <property type="entry name" value="SPASM"/>
    <property type="match status" value="1"/>
</dbReference>
<keyword evidence="5" id="KW-0411">Iron-sulfur</keyword>
<dbReference type="InterPro" id="IPR058240">
    <property type="entry name" value="rSAM_sf"/>
</dbReference>
<keyword evidence="8" id="KW-1185">Reference proteome</keyword>
<dbReference type="PANTHER" id="PTHR11228">
    <property type="entry name" value="RADICAL SAM DOMAIN PROTEIN"/>
    <property type="match status" value="1"/>
</dbReference>
<dbReference type="InterPro" id="IPR050377">
    <property type="entry name" value="Radical_SAM_PqqE_MftC-like"/>
</dbReference>
<dbReference type="Gene3D" id="3.20.20.70">
    <property type="entry name" value="Aldolase class I"/>
    <property type="match status" value="1"/>
</dbReference>
<dbReference type="PANTHER" id="PTHR11228:SF7">
    <property type="entry name" value="PQQA PEPTIDE CYCLASE"/>
    <property type="match status" value="1"/>
</dbReference>
<dbReference type="EMBL" id="BLVP01000043">
    <property type="protein sequence ID" value="GFM38546.1"/>
    <property type="molecule type" value="Genomic_DNA"/>
</dbReference>
<dbReference type="SUPFAM" id="SSF102114">
    <property type="entry name" value="Radical SAM enzymes"/>
    <property type="match status" value="1"/>
</dbReference>
<name>A0A7J0BXW5_9BACT</name>
<feature type="domain" description="Radical SAM core" evidence="6">
    <location>
        <begin position="64"/>
        <end position="303"/>
    </location>
</feature>